<dbReference type="EMBL" id="CAXHTA020000012">
    <property type="protein sequence ID" value="CAL5225335.1"/>
    <property type="molecule type" value="Genomic_DNA"/>
</dbReference>
<name>A0ABP1FZM9_9CHLO</name>
<accession>A0ABP1FZM9</accession>
<reference evidence="1 2" key="1">
    <citation type="submission" date="2024-06" db="EMBL/GenBank/DDBJ databases">
        <authorList>
            <person name="Kraege A."/>
            <person name="Thomma B."/>
        </authorList>
    </citation>
    <scope>NUCLEOTIDE SEQUENCE [LARGE SCALE GENOMIC DNA]</scope>
</reference>
<protein>
    <submittedName>
        <fullName evidence="1">G8138 protein</fullName>
    </submittedName>
</protein>
<organism evidence="1 2">
    <name type="scientific">Coccomyxa viridis</name>
    <dbReference type="NCBI Taxonomy" id="1274662"/>
    <lineage>
        <taxon>Eukaryota</taxon>
        <taxon>Viridiplantae</taxon>
        <taxon>Chlorophyta</taxon>
        <taxon>core chlorophytes</taxon>
        <taxon>Trebouxiophyceae</taxon>
        <taxon>Trebouxiophyceae incertae sedis</taxon>
        <taxon>Coccomyxaceae</taxon>
        <taxon>Coccomyxa</taxon>
    </lineage>
</organism>
<evidence type="ECO:0000313" key="2">
    <source>
        <dbReference type="Proteomes" id="UP001497392"/>
    </source>
</evidence>
<evidence type="ECO:0000313" key="1">
    <source>
        <dbReference type="EMBL" id="CAL5225335.1"/>
    </source>
</evidence>
<keyword evidence="2" id="KW-1185">Reference proteome</keyword>
<sequence>MSSVAIPPSQPNVTDVGGVWTNNASSAVFNGGVSMSNATITTSKTTTGSITTATIGTSTTTTGTITNSTLMNAPIVPGAVHIWVKTLPATTLMPNAGTKQPLYPFALNTQLSGPYAAISFFNGSGQFAPPVKGIWHFGVWVRVSLPSTAQNISATFRVNATDGSTNMISTTTIPCTGTAIDQGMNLTGTALLGPTDYVNLFMYYAGTGTCTTDNNNGLSSFYASLIQRTA</sequence>
<comment type="caution">
    <text evidence="1">The sequence shown here is derived from an EMBL/GenBank/DDBJ whole genome shotgun (WGS) entry which is preliminary data.</text>
</comment>
<gene>
    <name evidence="1" type="primary">g8138</name>
    <name evidence="1" type="ORF">VP750_LOCUS6994</name>
</gene>
<proteinExistence type="predicted"/>
<dbReference type="Proteomes" id="UP001497392">
    <property type="component" value="Unassembled WGS sequence"/>
</dbReference>